<evidence type="ECO:0000313" key="3">
    <source>
        <dbReference type="Proteomes" id="UP000533269"/>
    </source>
</evidence>
<proteinExistence type="predicted"/>
<protein>
    <recommendedName>
        <fullName evidence="1">DUF6504 domain-containing protein</fullName>
    </recommendedName>
</protein>
<comment type="caution">
    <text evidence="2">The sequence shown here is derived from an EMBL/GenBank/DDBJ whole genome shotgun (WGS) entry which is preliminary data.</text>
</comment>
<feature type="domain" description="DUF6504" evidence="1">
    <location>
        <begin position="4"/>
        <end position="106"/>
    </location>
</feature>
<reference evidence="2 3" key="1">
    <citation type="submission" date="2020-08" db="EMBL/GenBank/DDBJ databases">
        <title>The Agave Microbiome: Exploring the role of microbial communities in plant adaptations to desert environments.</title>
        <authorList>
            <person name="Partida-Martinez L.P."/>
        </authorList>
    </citation>
    <scope>NUCLEOTIDE SEQUENCE [LARGE SCALE GENOMIC DNA]</scope>
    <source>
        <strain evidence="2 3">AS2.23</strain>
    </source>
</reference>
<dbReference type="RefSeq" id="WP_183391603.1">
    <property type="nucleotide sequence ID" value="NZ_JACHVY010000002.1"/>
</dbReference>
<organism evidence="2 3">
    <name type="scientific">Kineococcus radiotolerans</name>
    <dbReference type="NCBI Taxonomy" id="131568"/>
    <lineage>
        <taxon>Bacteria</taxon>
        <taxon>Bacillati</taxon>
        <taxon>Actinomycetota</taxon>
        <taxon>Actinomycetes</taxon>
        <taxon>Kineosporiales</taxon>
        <taxon>Kineosporiaceae</taxon>
        <taxon>Kineococcus</taxon>
    </lineage>
</organism>
<dbReference type="Pfam" id="PF20114">
    <property type="entry name" value="DUF6504"/>
    <property type="match status" value="1"/>
</dbReference>
<reference evidence="2 3" key="2">
    <citation type="submission" date="2020-08" db="EMBL/GenBank/DDBJ databases">
        <authorList>
            <person name="Partida-Martinez L."/>
            <person name="Huntemann M."/>
            <person name="Clum A."/>
            <person name="Wang J."/>
            <person name="Palaniappan K."/>
            <person name="Ritter S."/>
            <person name="Chen I.-M."/>
            <person name="Stamatis D."/>
            <person name="Reddy T."/>
            <person name="O'Malley R."/>
            <person name="Daum C."/>
            <person name="Shapiro N."/>
            <person name="Ivanova N."/>
            <person name="Kyrpides N."/>
            <person name="Woyke T."/>
        </authorList>
    </citation>
    <scope>NUCLEOTIDE SEQUENCE [LARGE SCALE GENOMIC DNA]</scope>
    <source>
        <strain evidence="2 3">AS2.23</strain>
    </source>
</reference>
<dbReference type="EMBL" id="JACHVY010000002">
    <property type="protein sequence ID" value="MBB2901523.1"/>
    <property type="molecule type" value="Genomic_DNA"/>
</dbReference>
<name>A0A7W4TM86_KINRA</name>
<sequence length="138" mass="14956">MTAVRRFSDEVHVRCGARGEEAGVPAQFVWRGRLYVVREVLSRWRERSAWWEHAAVAAVHGDEAGGAGGAVTAVRPVLEIGDLEREVFRVEAGVGRVGAVGVYDLARPVALGTAAVSEVAGNPVLDEPREWQLLRVSD</sequence>
<evidence type="ECO:0000313" key="2">
    <source>
        <dbReference type="EMBL" id="MBB2901523.1"/>
    </source>
</evidence>
<evidence type="ECO:0000259" key="1">
    <source>
        <dbReference type="Pfam" id="PF20114"/>
    </source>
</evidence>
<gene>
    <name evidence="2" type="ORF">FHR75_002338</name>
</gene>
<dbReference type="InterPro" id="IPR045443">
    <property type="entry name" value="DUF6504"/>
</dbReference>
<dbReference type="AlphaFoldDB" id="A0A7W4TM86"/>
<dbReference type="Proteomes" id="UP000533269">
    <property type="component" value="Unassembled WGS sequence"/>
</dbReference>
<accession>A0A7W4TM86</accession>